<evidence type="ECO:0000256" key="4">
    <source>
        <dbReference type="ARBA" id="ARBA00022807"/>
    </source>
</evidence>
<feature type="active site" evidence="5">
    <location>
        <position position="111"/>
    </location>
</feature>
<evidence type="ECO:0000256" key="2">
    <source>
        <dbReference type="ARBA" id="ARBA00022670"/>
    </source>
</evidence>
<accession>A0A8S1NX49</accession>
<dbReference type="PANTHER" id="PTHR10183:SF379">
    <property type="entry name" value="CALPAIN-5"/>
    <property type="match status" value="1"/>
</dbReference>
<comment type="caution">
    <text evidence="8">The sequence shown here is derived from an EMBL/GenBank/DDBJ whole genome shotgun (WGS) entry which is preliminary data.</text>
</comment>
<dbReference type="Proteomes" id="UP000688137">
    <property type="component" value="Unassembled WGS sequence"/>
</dbReference>
<dbReference type="InterPro" id="IPR022684">
    <property type="entry name" value="Calpain_cysteine_protease"/>
</dbReference>
<name>A0A8S1NX49_PARPR</name>
<feature type="domain" description="Calpain catalytic" evidence="7">
    <location>
        <begin position="1"/>
        <end position="138"/>
    </location>
</feature>
<reference evidence="8" key="1">
    <citation type="submission" date="2021-01" db="EMBL/GenBank/DDBJ databases">
        <authorList>
            <consortium name="Genoscope - CEA"/>
            <person name="William W."/>
        </authorList>
    </citation>
    <scope>NUCLEOTIDE SEQUENCE</scope>
</reference>
<dbReference type="GO" id="GO:0006508">
    <property type="term" value="P:proteolysis"/>
    <property type="evidence" value="ECO:0007669"/>
    <property type="project" value="UniProtKB-KW"/>
</dbReference>
<evidence type="ECO:0000256" key="5">
    <source>
        <dbReference type="PIRSR" id="PIRSR622684-1"/>
    </source>
</evidence>
<organism evidence="8 9">
    <name type="scientific">Paramecium primaurelia</name>
    <dbReference type="NCBI Taxonomy" id="5886"/>
    <lineage>
        <taxon>Eukaryota</taxon>
        <taxon>Sar</taxon>
        <taxon>Alveolata</taxon>
        <taxon>Ciliophora</taxon>
        <taxon>Intramacronucleata</taxon>
        <taxon>Oligohymenophorea</taxon>
        <taxon>Peniculida</taxon>
        <taxon>Parameciidae</taxon>
        <taxon>Paramecium</taxon>
    </lineage>
</organism>
<evidence type="ECO:0000313" key="8">
    <source>
        <dbReference type="EMBL" id="CAD8091714.1"/>
    </source>
</evidence>
<evidence type="ECO:0000313" key="9">
    <source>
        <dbReference type="Proteomes" id="UP000688137"/>
    </source>
</evidence>
<proteinExistence type="inferred from homology"/>
<dbReference type="AlphaFoldDB" id="A0A8S1NX49"/>
<keyword evidence="4" id="KW-0788">Thiol protease</keyword>
<evidence type="ECO:0000256" key="6">
    <source>
        <dbReference type="PROSITE-ProRule" id="PRU00239"/>
    </source>
</evidence>
<comment type="caution">
    <text evidence="6">Lacks conserved residue(s) required for the propagation of feature annotation.</text>
</comment>
<sequence>MKNYVLLDYVQMVNGKFQDNPVFSKNAGLELWVVLLEKAQAKMNIDYTDIVGGDPREVIKSITGEPTWILFTKSVDFKQQFSEYLDMKCVMTSGTFGQNPNQSNYGLEPRHAYSLLKVYNVTPLTKREMTLLKIKIPWEIKNGIVIEVMEVHYGQKI</sequence>
<evidence type="ECO:0000256" key="3">
    <source>
        <dbReference type="ARBA" id="ARBA00022801"/>
    </source>
</evidence>
<evidence type="ECO:0000259" key="7">
    <source>
        <dbReference type="PROSITE" id="PS50203"/>
    </source>
</evidence>
<keyword evidence="9" id="KW-1185">Reference proteome</keyword>
<dbReference type="GO" id="GO:0004198">
    <property type="term" value="F:calcium-dependent cysteine-type endopeptidase activity"/>
    <property type="evidence" value="ECO:0007669"/>
    <property type="project" value="InterPro"/>
</dbReference>
<dbReference type="EMBL" id="CAJJDM010000092">
    <property type="protein sequence ID" value="CAD8091714.1"/>
    <property type="molecule type" value="Genomic_DNA"/>
</dbReference>
<keyword evidence="3" id="KW-0378">Hydrolase</keyword>
<evidence type="ECO:0000256" key="1">
    <source>
        <dbReference type="ARBA" id="ARBA00007623"/>
    </source>
</evidence>
<dbReference type="PROSITE" id="PS50203">
    <property type="entry name" value="CALPAIN_CAT"/>
    <property type="match status" value="1"/>
</dbReference>
<dbReference type="InterPro" id="IPR001300">
    <property type="entry name" value="Peptidase_C2_calpain_cat"/>
</dbReference>
<dbReference type="Pfam" id="PF00648">
    <property type="entry name" value="Peptidase_C2"/>
    <property type="match status" value="1"/>
</dbReference>
<gene>
    <name evidence="8" type="ORF">PPRIM_AZ9-3.1.T0890024</name>
</gene>
<protein>
    <recommendedName>
        <fullName evidence="7">Calpain catalytic domain-containing protein</fullName>
    </recommendedName>
</protein>
<dbReference type="PANTHER" id="PTHR10183">
    <property type="entry name" value="CALPAIN"/>
    <property type="match status" value="1"/>
</dbReference>
<comment type="similarity">
    <text evidence="1">Belongs to the peptidase C2 family.</text>
</comment>
<keyword evidence="2" id="KW-0645">Protease</keyword>